<dbReference type="SMART" id="SM01080">
    <property type="entry name" value="CHASE2"/>
    <property type="match status" value="1"/>
</dbReference>
<accession>A0A9X1XUJ6</accession>
<dbReference type="PROSITE" id="PS50125">
    <property type="entry name" value="GUANYLATE_CYCLASE_2"/>
    <property type="match status" value="1"/>
</dbReference>
<comment type="caution">
    <text evidence="4">The sequence shown here is derived from an EMBL/GenBank/DDBJ whole genome shotgun (WGS) entry which is preliminary data.</text>
</comment>
<comment type="similarity">
    <text evidence="1">Belongs to the adenylyl cyclase class-3 family.</text>
</comment>
<dbReference type="CDD" id="cd07302">
    <property type="entry name" value="CHD"/>
    <property type="match status" value="1"/>
</dbReference>
<gene>
    <name evidence="4" type="ORF">M0651_01445</name>
</gene>
<dbReference type="InterPro" id="IPR029787">
    <property type="entry name" value="Nucleotide_cyclase"/>
</dbReference>
<reference evidence="4" key="1">
    <citation type="submission" date="2022-04" db="EMBL/GenBank/DDBJ databases">
        <authorList>
            <person name="Seo M.-J."/>
        </authorList>
    </citation>
    <scope>NUCLEOTIDE SEQUENCE</scope>
    <source>
        <strain evidence="4">MBLB2552</strain>
    </source>
</reference>
<evidence type="ECO:0000313" key="4">
    <source>
        <dbReference type="EMBL" id="MCK8485835.1"/>
    </source>
</evidence>
<dbReference type="Proteomes" id="UP001139534">
    <property type="component" value="Unassembled WGS sequence"/>
</dbReference>
<dbReference type="Pfam" id="PF05226">
    <property type="entry name" value="CHASE2"/>
    <property type="match status" value="1"/>
</dbReference>
<keyword evidence="2" id="KW-0812">Transmembrane</keyword>
<keyword evidence="2" id="KW-1133">Transmembrane helix</keyword>
<dbReference type="RefSeq" id="WP_248550070.1">
    <property type="nucleotide sequence ID" value="NZ_JALPRK010000001.1"/>
</dbReference>
<dbReference type="InterPro" id="IPR001054">
    <property type="entry name" value="A/G_cyclase"/>
</dbReference>
<evidence type="ECO:0000256" key="1">
    <source>
        <dbReference type="ARBA" id="ARBA00005381"/>
    </source>
</evidence>
<dbReference type="PANTHER" id="PTHR43081">
    <property type="entry name" value="ADENYLATE CYCLASE, TERMINAL-DIFFERENTIATION SPECIFIC-RELATED"/>
    <property type="match status" value="1"/>
</dbReference>
<dbReference type="SUPFAM" id="SSF55073">
    <property type="entry name" value="Nucleotide cyclase"/>
    <property type="match status" value="1"/>
</dbReference>
<evidence type="ECO:0000313" key="5">
    <source>
        <dbReference type="Proteomes" id="UP001139534"/>
    </source>
</evidence>
<feature type="transmembrane region" description="Helical" evidence="2">
    <location>
        <begin position="353"/>
        <end position="370"/>
    </location>
</feature>
<dbReference type="SMART" id="SM00044">
    <property type="entry name" value="CYCc"/>
    <property type="match status" value="1"/>
</dbReference>
<keyword evidence="5" id="KW-1185">Reference proteome</keyword>
<evidence type="ECO:0000256" key="2">
    <source>
        <dbReference type="SAM" id="Phobius"/>
    </source>
</evidence>
<protein>
    <submittedName>
        <fullName evidence="4">Adenylate/guanylate cyclase domain-containing protein</fullName>
    </submittedName>
</protein>
<dbReference type="Pfam" id="PF00211">
    <property type="entry name" value="Guanylate_cyc"/>
    <property type="match status" value="1"/>
</dbReference>
<dbReference type="InterPro" id="IPR007890">
    <property type="entry name" value="CHASE2"/>
</dbReference>
<dbReference type="InterPro" id="IPR050697">
    <property type="entry name" value="Adenylyl/Guanylyl_Cyclase_3/4"/>
</dbReference>
<feature type="domain" description="Guanylate cyclase" evidence="3">
    <location>
        <begin position="412"/>
        <end position="544"/>
    </location>
</feature>
<sequence length="592" mass="66101">MRRRLITVWGVLIGIALFLVYRGYPSDLDSWVEDRVYQRQGFADSRIVLIGIDDESIRSLGQWPWPRSVHAELLDRISSGHPTVVAFDLTFQVPSSSPDADATWVESVSQAGNVVLPTYGTFGSSQKRGVVQALTLADPFNALREVAAAVGHINVMTDQDQVVRRSLLRFDYKGRSVNHFAWEIYRLYTVQLQRSEPSGGTRTPTPPPLDEFGRFVIPFTGTPGQYEMFSYSSVLHGDIPADYFADKIVMIGPYTASLQDNYATPLDHHTLMFGVEIHANIVQALLENNFKKAVEWYWTALLLLVAGAAAYGMFRLVHPVYSLLMLAVTAALLLAGGKWLYDLGLLVPIGYPLMFLGAFYLAALLLRYFYEWTERRRVTEIFGRYVAPQVVNQILTTGKDGLKLGGVRRTLTVMFVDIRGFTSLSESSEPEEIVSIVNEYLDLAARCVFRYEGTLDKFIGDAAMAIFNAPLEQEDHAFKAVQAAMAIQKGAAELESKWKTRLNREITFGIGIHTGPTVFGNIGSRTRMDYTAIGDTVNTAARLENRAEPGRILLSEAVYMQVEGRVAVSRPGFYQLKGKEQEIVAYEVEGLL</sequence>
<dbReference type="Gene3D" id="3.30.70.1230">
    <property type="entry name" value="Nucleotide cyclase"/>
    <property type="match status" value="1"/>
</dbReference>
<dbReference type="PANTHER" id="PTHR43081:SF1">
    <property type="entry name" value="ADENYLATE CYCLASE, TERMINAL-DIFFERENTIATION SPECIFIC"/>
    <property type="match status" value="1"/>
</dbReference>
<feature type="transmembrane region" description="Helical" evidence="2">
    <location>
        <begin position="296"/>
        <end position="314"/>
    </location>
</feature>
<name>A0A9X1XUJ6_9BACL</name>
<organism evidence="4 5">
    <name type="scientific">Paenibacillus mellifer</name>
    <dbReference type="NCBI Taxonomy" id="2937794"/>
    <lineage>
        <taxon>Bacteria</taxon>
        <taxon>Bacillati</taxon>
        <taxon>Bacillota</taxon>
        <taxon>Bacilli</taxon>
        <taxon>Bacillales</taxon>
        <taxon>Paenibacillaceae</taxon>
        <taxon>Paenibacillus</taxon>
    </lineage>
</organism>
<dbReference type="GO" id="GO:0035556">
    <property type="term" value="P:intracellular signal transduction"/>
    <property type="evidence" value="ECO:0007669"/>
    <property type="project" value="InterPro"/>
</dbReference>
<keyword evidence="2" id="KW-0472">Membrane</keyword>
<dbReference type="AlphaFoldDB" id="A0A9X1XUJ6"/>
<evidence type="ECO:0000259" key="3">
    <source>
        <dbReference type="PROSITE" id="PS50125"/>
    </source>
</evidence>
<dbReference type="EMBL" id="JALPRK010000001">
    <property type="protein sequence ID" value="MCK8485835.1"/>
    <property type="molecule type" value="Genomic_DNA"/>
</dbReference>
<dbReference type="GO" id="GO:0009190">
    <property type="term" value="P:cyclic nucleotide biosynthetic process"/>
    <property type="evidence" value="ECO:0007669"/>
    <property type="project" value="InterPro"/>
</dbReference>
<dbReference type="GO" id="GO:0004016">
    <property type="term" value="F:adenylate cyclase activity"/>
    <property type="evidence" value="ECO:0007669"/>
    <property type="project" value="UniProtKB-ARBA"/>
</dbReference>
<feature type="transmembrane region" description="Helical" evidence="2">
    <location>
        <begin position="321"/>
        <end position="341"/>
    </location>
</feature>
<proteinExistence type="inferred from homology"/>